<keyword evidence="1" id="KW-0472">Membrane</keyword>
<evidence type="ECO:0000313" key="3">
    <source>
        <dbReference type="Proteomes" id="UP000430564"/>
    </source>
</evidence>
<name>A0A6I1EVJ4_9BURK</name>
<sequence>MEHRDRLEDYVEPASGTVTVAHIVYGLHSISILTGLLTAGLSIAGAFVFSGPSILAVIINYIFRSDARGTFVASHFSWQIRTFWYAFLWMILIYIISMPLAFVGIGFFTLIGGLLVLGIWVAYRILYGWKRLVRREPMPMS</sequence>
<keyword evidence="1" id="KW-0812">Transmembrane</keyword>
<dbReference type="EMBL" id="WEHX01000004">
    <property type="protein sequence ID" value="KAB7662864.1"/>
    <property type="molecule type" value="Genomic_DNA"/>
</dbReference>
<dbReference type="Proteomes" id="UP000430564">
    <property type="component" value="Unassembled WGS sequence"/>
</dbReference>
<feature type="transmembrane region" description="Helical" evidence="1">
    <location>
        <begin position="36"/>
        <end position="63"/>
    </location>
</feature>
<evidence type="ECO:0000313" key="2">
    <source>
        <dbReference type="EMBL" id="KAB7662864.1"/>
    </source>
</evidence>
<gene>
    <name evidence="2" type="ORF">GBM95_01525</name>
</gene>
<evidence type="ECO:0000256" key="1">
    <source>
        <dbReference type="SAM" id="Phobius"/>
    </source>
</evidence>
<accession>A0A6I1EVJ4</accession>
<feature type="transmembrane region" description="Helical" evidence="1">
    <location>
        <begin position="107"/>
        <end position="126"/>
    </location>
</feature>
<evidence type="ECO:0008006" key="4">
    <source>
        <dbReference type="Google" id="ProtNLM"/>
    </source>
</evidence>
<organism evidence="2 3">
    <name type="scientific">Sutterella seckii</name>
    <dbReference type="NCBI Taxonomy" id="1944635"/>
    <lineage>
        <taxon>Bacteria</taxon>
        <taxon>Pseudomonadati</taxon>
        <taxon>Pseudomonadota</taxon>
        <taxon>Betaproteobacteria</taxon>
        <taxon>Burkholderiales</taxon>
        <taxon>Sutterellaceae</taxon>
        <taxon>Sutterella</taxon>
    </lineage>
</organism>
<proteinExistence type="predicted"/>
<dbReference type="AlphaFoldDB" id="A0A6I1EVJ4"/>
<keyword evidence="1" id="KW-1133">Transmembrane helix</keyword>
<reference evidence="2 3" key="1">
    <citation type="submission" date="2019-10" db="EMBL/GenBank/DDBJ databases">
        <title>Genome diversity of Sutterella seckii.</title>
        <authorList>
            <person name="Chaplin A.V."/>
            <person name="Sokolova S.R."/>
            <person name="Mosin K.A."/>
            <person name="Ivanova E.L."/>
            <person name="Kochetkova T.O."/>
            <person name="Goltsov A.Y."/>
            <person name="Trofimov D.Y."/>
            <person name="Efimov B.A."/>
        </authorList>
    </citation>
    <scope>NUCLEOTIDE SEQUENCE [LARGE SCALE GENOMIC DNA]</scope>
    <source>
        <strain evidence="2 3">ASD393</strain>
    </source>
</reference>
<dbReference type="OrthoDB" id="5405464at2"/>
<comment type="caution">
    <text evidence="2">The sequence shown here is derived from an EMBL/GenBank/DDBJ whole genome shotgun (WGS) entry which is preliminary data.</text>
</comment>
<protein>
    <recommendedName>
        <fullName evidence="4">DUF4870 domain-containing protein</fullName>
    </recommendedName>
</protein>
<feature type="transmembrane region" description="Helical" evidence="1">
    <location>
        <begin position="83"/>
        <end position="101"/>
    </location>
</feature>